<dbReference type="Pfam" id="PF00149">
    <property type="entry name" value="Metallophos"/>
    <property type="match status" value="1"/>
</dbReference>
<dbReference type="InterPro" id="IPR029052">
    <property type="entry name" value="Metallo-depent_PP-like"/>
</dbReference>
<keyword evidence="1" id="KW-0732">Signal</keyword>
<dbReference type="PIRSF" id="PIRSF017316">
    <property type="entry name" value="Pesterase_C1039"/>
    <property type="match status" value="1"/>
</dbReference>
<dbReference type="GO" id="GO:0009166">
    <property type="term" value="P:nucleotide catabolic process"/>
    <property type="evidence" value="ECO:0007669"/>
    <property type="project" value="InterPro"/>
</dbReference>
<feature type="domain" description="Calcineurin-like phosphoesterase" evidence="2">
    <location>
        <begin position="42"/>
        <end position="263"/>
    </location>
</feature>
<feature type="chain" id="PRO_5004652349" evidence="1">
    <location>
        <begin position="20"/>
        <end position="609"/>
    </location>
</feature>
<dbReference type="AlphaFoldDB" id="U4LSQ5"/>
<dbReference type="PANTHER" id="PTHR11575:SF43">
    <property type="entry name" value="SER_THR PROTEIN PHOSPHATASE FAMILY (AFU_ORTHOLOGUE AFUA_3G04160)"/>
    <property type="match status" value="1"/>
</dbReference>
<dbReference type="OrthoDB" id="7722975at2759"/>
<dbReference type="Gene3D" id="3.90.780.10">
    <property type="entry name" value="5'-Nucleotidase, C-terminal domain"/>
    <property type="match status" value="2"/>
</dbReference>
<dbReference type="InterPro" id="IPR036907">
    <property type="entry name" value="5'-Nucleotdase_C_sf"/>
</dbReference>
<dbReference type="Pfam" id="PF21953">
    <property type="entry name" value="NadN_nucleosid_C"/>
    <property type="match status" value="1"/>
</dbReference>
<feature type="signal peptide" evidence="1">
    <location>
        <begin position="1"/>
        <end position="19"/>
    </location>
</feature>
<reference evidence="4 5" key="1">
    <citation type="journal article" date="2013" name="PLoS Genet.">
        <title>The genome and development-dependent transcriptomes of Pyronema confluens: a window into fungal evolution.</title>
        <authorList>
            <person name="Traeger S."/>
            <person name="Altegoer F."/>
            <person name="Freitag M."/>
            <person name="Gabaldon T."/>
            <person name="Kempken F."/>
            <person name="Kumar A."/>
            <person name="Marcet-Houben M."/>
            <person name="Poggeler S."/>
            <person name="Stajich J.E."/>
            <person name="Nowrousian M."/>
        </authorList>
    </citation>
    <scope>NUCLEOTIDE SEQUENCE [LARGE SCALE GENOMIC DNA]</scope>
    <source>
        <strain evidence="5">CBS 100304</strain>
        <tissue evidence="4">Vegetative mycelium</tissue>
    </source>
</reference>
<dbReference type="SUPFAM" id="SSF55816">
    <property type="entry name" value="5'-nucleotidase (syn. UDP-sugar hydrolase), C-terminal domain"/>
    <property type="match status" value="1"/>
</dbReference>
<protein>
    <submittedName>
        <fullName evidence="4">Similar to Uncharacterized protein PB2B2.06c acc. no. Q9HDU9</fullName>
    </submittedName>
</protein>
<accession>U4LSQ5</accession>
<dbReference type="GO" id="GO:0016787">
    <property type="term" value="F:hydrolase activity"/>
    <property type="evidence" value="ECO:0007669"/>
    <property type="project" value="InterPro"/>
</dbReference>
<dbReference type="EMBL" id="HF935844">
    <property type="protein sequence ID" value="CCX32400.1"/>
    <property type="molecule type" value="Genomic_DNA"/>
</dbReference>
<dbReference type="InterPro" id="IPR014485">
    <property type="entry name" value="Pesterase_C1039"/>
</dbReference>
<dbReference type="GO" id="GO:0005576">
    <property type="term" value="C:extracellular region"/>
    <property type="evidence" value="ECO:0007669"/>
    <property type="project" value="UniProtKB-ARBA"/>
</dbReference>
<dbReference type="InterPro" id="IPR041823">
    <property type="entry name" value="YHR202W_N"/>
</dbReference>
<organism evidence="4 5">
    <name type="scientific">Pyronema omphalodes (strain CBS 100304)</name>
    <name type="common">Pyronema confluens</name>
    <dbReference type="NCBI Taxonomy" id="1076935"/>
    <lineage>
        <taxon>Eukaryota</taxon>
        <taxon>Fungi</taxon>
        <taxon>Dikarya</taxon>
        <taxon>Ascomycota</taxon>
        <taxon>Pezizomycotina</taxon>
        <taxon>Pezizomycetes</taxon>
        <taxon>Pezizales</taxon>
        <taxon>Pyronemataceae</taxon>
        <taxon>Pyronema</taxon>
    </lineage>
</organism>
<dbReference type="Gene3D" id="3.60.21.10">
    <property type="match status" value="1"/>
</dbReference>
<evidence type="ECO:0000259" key="2">
    <source>
        <dbReference type="Pfam" id="PF00149"/>
    </source>
</evidence>
<evidence type="ECO:0000313" key="5">
    <source>
        <dbReference type="Proteomes" id="UP000018144"/>
    </source>
</evidence>
<evidence type="ECO:0000259" key="3">
    <source>
        <dbReference type="Pfam" id="PF21953"/>
    </source>
</evidence>
<name>U4LSQ5_PYROM</name>
<gene>
    <name evidence="4" type="ORF">PCON_13049</name>
</gene>
<sequence length="609" mass="69344">MLLLRLAAATALLQTVVVAIQPSAQNPLDGQEFRDLEWGDLNFLHTTDQHGWHAGHLEESQYSADLGDYISFISHMRRRAKEKGVDLLVIDTGDRVEGNGLYDASEPKGLYTRRILEPFDVDIITTGNHELYNGTTALHEHTQTIPFFGDRYLSSNIDIDMGNGWEPMANRSLRFQTENLGLDIMAFGFLFNFTGNFKNTRVKPVATVLEEEWFQKAIREPVDLFLVAAHIDVHTLELQQIHDAIRQQNPETPIQIFGGHSHIRDFVEFDSKSTALESGRYCETAGFLSLDGLVPKDEKDTSFVKPKDGAPMKTFRRYLDFNRAGFQHHSNTTEDSFDTDAGLKVSKDIALYRQSLDLNRLIGCAPREYTLSRDPYPSAGNWYSYLGEVLLPKMVVNKTRAEVPRMIFINGGSQRFDIFKRFTYDTTFIVSPFTSRFMYAADIPWEVATRLLGYFNDDASPYSVEMQAKGEHWASASSNQPLPESMMLPVNQIPLARGRQKWRKTIGYTTEDAFGKQGDDVVHQAFQKFDTPKVLQANASFPVGWEAKPPQTVDVVFFDFIAANVADGMNRIVGEKKWKKEDFGYYMSREDTLTKLMLEFVQEEWGKEC</sequence>
<feature type="domain" description="Putative 5'-nucleotidase C-terminal" evidence="3">
    <location>
        <begin position="368"/>
        <end position="565"/>
    </location>
</feature>
<dbReference type="eggNOG" id="KOG4419">
    <property type="taxonomic scope" value="Eukaryota"/>
</dbReference>
<keyword evidence="5" id="KW-1185">Reference proteome</keyword>
<dbReference type="PANTHER" id="PTHR11575">
    <property type="entry name" value="5'-NUCLEOTIDASE-RELATED"/>
    <property type="match status" value="1"/>
</dbReference>
<proteinExistence type="predicted"/>
<evidence type="ECO:0000256" key="1">
    <source>
        <dbReference type="SAM" id="SignalP"/>
    </source>
</evidence>
<dbReference type="SUPFAM" id="SSF56300">
    <property type="entry name" value="Metallo-dependent phosphatases"/>
    <property type="match status" value="1"/>
</dbReference>
<dbReference type="OMA" id="PISFYRV"/>
<dbReference type="STRING" id="1076935.U4LSQ5"/>
<dbReference type="Proteomes" id="UP000018144">
    <property type="component" value="Unassembled WGS sequence"/>
</dbReference>
<dbReference type="CDD" id="cd07407">
    <property type="entry name" value="MPP_YHR202W_N"/>
    <property type="match status" value="1"/>
</dbReference>
<dbReference type="InterPro" id="IPR053828">
    <property type="entry name" value="Nucleosidase_C"/>
</dbReference>
<evidence type="ECO:0000313" key="4">
    <source>
        <dbReference type="EMBL" id="CCX32400.1"/>
    </source>
</evidence>
<dbReference type="FunFam" id="3.60.21.10:FF:000043">
    <property type="entry name" value="Ser/Thr protein phosphatase family"/>
    <property type="match status" value="1"/>
</dbReference>
<dbReference type="InterPro" id="IPR004843">
    <property type="entry name" value="Calcineurin-like_PHP"/>
</dbReference>
<dbReference type="GO" id="GO:0005829">
    <property type="term" value="C:cytosol"/>
    <property type="evidence" value="ECO:0007669"/>
    <property type="project" value="TreeGrafter"/>
</dbReference>
<dbReference type="InterPro" id="IPR006179">
    <property type="entry name" value="5_nucleotidase/apyrase"/>
</dbReference>